<evidence type="ECO:0000259" key="8">
    <source>
        <dbReference type="PROSITE" id="PS50928"/>
    </source>
</evidence>
<evidence type="ECO:0000313" key="9">
    <source>
        <dbReference type="EMBL" id="HJC22449.1"/>
    </source>
</evidence>
<evidence type="ECO:0000256" key="1">
    <source>
        <dbReference type="ARBA" id="ARBA00004651"/>
    </source>
</evidence>
<keyword evidence="5 7" id="KW-1133">Transmembrane helix</keyword>
<dbReference type="SUPFAM" id="SSF161098">
    <property type="entry name" value="MetI-like"/>
    <property type="match status" value="1"/>
</dbReference>
<dbReference type="Pfam" id="PF00528">
    <property type="entry name" value="BPD_transp_1"/>
    <property type="match status" value="1"/>
</dbReference>
<feature type="transmembrane region" description="Helical" evidence="7">
    <location>
        <begin position="212"/>
        <end position="230"/>
    </location>
</feature>
<dbReference type="GO" id="GO:0005886">
    <property type="term" value="C:plasma membrane"/>
    <property type="evidence" value="ECO:0007669"/>
    <property type="project" value="UniProtKB-SubCell"/>
</dbReference>
<keyword evidence="6 7" id="KW-0472">Membrane</keyword>
<dbReference type="InterPro" id="IPR035906">
    <property type="entry name" value="MetI-like_sf"/>
</dbReference>
<comment type="similarity">
    <text evidence="7">Belongs to the binding-protein-dependent transport system permease family.</text>
</comment>
<gene>
    <name evidence="9" type="ORF">H9761_01940</name>
</gene>
<comment type="caution">
    <text evidence="9">The sequence shown here is derived from an EMBL/GenBank/DDBJ whole genome shotgun (WGS) entry which is preliminary data.</text>
</comment>
<dbReference type="PANTHER" id="PTHR43227:SF11">
    <property type="entry name" value="BLL4140 PROTEIN"/>
    <property type="match status" value="1"/>
</dbReference>
<feature type="transmembrane region" description="Helical" evidence="7">
    <location>
        <begin position="85"/>
        <end position="104"/>
    </location>
</feature>
<reference evidence="9" key="2">
    <citation type="submission" date="2021-04" db="EMBL/GenBank/DDBJ databases">
        <authorList>
            <person name="Gilroy R."/>
        </authorList>
    </citation>
    <scope>NUCLEOTIDE SEQUENCE</scope>
    <source>
        <strain evidence="9">USAMLcec2-132</strain>
    </source>
</reference>
<evidence type="ECO:0000256" key="7">
    <source>
        <dbReference type="RuleBase" id="RU363032"/>
    </source>
</evidence>
<protein>
    <submittedName>
        <fullName evidence="9">ABC transporter permease subunit</fullName>
    </submittedName>
</protein>
<proteinExistence type="inferred from homology"/>
<feature type="transmembrane region" description="Helical" evidence="7">
    <location>
        <begin position="272"/>
        <end position="293"/>
    </location>
</feature>
<keyword evidence="4 7" id="KW-0812">Transmembrane</keyword>
<dbReference type="Proteomes" id="UP000823891">
    <property type="component" value="Unassembled WGS sequence"/>
</dbReference>
<keyword evidence="3" id="KW-1003">Cell membrane</keyword>
<dbReference type="PROSITE" id="PS50928">
    <property type="entry name" value="ABC_TM1"/>
    <property type="match status" value="1"/>
</dbReference>
<feature type="transmembrane region" description="Helical" evidence="7">
    <location>
        <begin position="125"/>
        <end position="149"/>
    </location>
</feature>
<dbReference type="CDD" id="cd06261">
    <property type="entry name" value="TM_PBP2"/>
    <property type="match status" value="1"/>
</dbReference>
<dbReference type="GO" id="GO:0055085">
    <property type="term" value="P:transmembrane transport"/>
    <property type="evidence" value="ECO:0007669"/>
    <property type="project" value="InterPro"/>
</dbReference>
<dbReference type="InterPro" id="IPR000515">
    <property type="entry name" value="MetI-like"/>
</dbReference>
<comment type="subcellular location">
    <subcellularLocation>
        <location evidence="1 7">Cell membrane</location>
        <topology evidence="1 7">Multi-pass membrane protein</topology>
    </subcellularLocation>
</comment>
<reference evidence="9" key="1">
    <citation type="journal article" date="2021" name="PeerJ">
        <title>Extensive microbial diversity within the chicken gut microbiome revealed by metagenomics and culture.</title>
        <authorList>
            <person name="Gilroy R."/>
            <person name="Ravi A."/>
            <person name="Getino M."/>
            <person name="Pursley I."/>
            <person name="Horton D.L."/>
            <person name="Alikhan N.F."/>
            <person name="Baker D."/>
            <person name="Gharbi K."/>
            <person name="Hall N."/>
            <person name="Watson M."/>
            <person name="Adriaenssens E.M."/>
            <person name="Foster-Nyarko E."/>
            <person name="Jarju S."/>
            <person name="Secka A."/>
            <person name="Antonio M."/>
            <person name="Oren A."/>
            <person name="Chaudhuri R.R."/>
            <person name="La Ragione R."/>
            <person name="Hildebrand F."/>
            <person name="Pallen M.J."/>
        </authorList>
    </citation>
    <scope>NUCLEOTIDE SEQUENCE</scope>
    <source>
        <strain evidence="9">USAMLcec2-132</strain>
    </source>
</reference>
<feature type="domain" description="ABC transmembrane type-1" evidence="8">
    <location>
        <begin position="79"/>
        <end position="293"/>
    </location>
</feature>
<accession>A0A9D2NDG4</accession>
<feature type="transmembrane region" description="Helical" evidence="7">
    <location>
        <begin position="20"/>
        <end position="39"/>
    </location>
</feature>
<evidence type="ECO:0000256" key="3">
    <source>
        <dbReference type="ARBA" id="ARBA00022475"/>
    </source>
</evidence>
<evidence type="ECO:0000256" key="2">
    <source>
        <dbReference type="ARBA" id="ARBA00022448"/>
    </source>
</evidence>
<evidence type="ECO:0000313" key="10">
    <source>
        <dbReference type="Proteomes" id="UP000823891"/>
    </source>
</evidence>
<dbReference type="PANTHER" id="PTHR43227">
    <property type="entry name" value="BLL4140 PROTEIN"/>
    <property type="match status" value="1"/>
</dbReference>
<dbReference type="EMBL" id="DWWS01000012">
    <property type="protein sequence ID" value="HJC22449.1"/>
    <property type="molecule type" value="Genomic_DNA"/>
</dbReference>
<evidence type="ECO:0000256" key="5">
    <source>
        <dbReference type="ARBA" id="ARBA00022989"/>
    </source>
</evidence>
<dbReference type="InterPro" id="IPR050809">
    <property type="entry name" value="UgpAE/MalFG_permease"/>
</dbReference>
<evidence type="ECO:0000256" key="6">
    <source>
        <dbReference type="ARBA" id="ARBA00023136"/>
    </source>
</evidence>
<evidence type="ECO:0000256" key="4">
    <source>
        <dbReference type="ARBA" id="ARBA00022692"/>
    </source>
</evidence>
<sequence>MKKKSYAARLRQNIKRHKGLYLMILPVVAFYLVFCYYPMYGAQIAFRDYTPKLGVFHSPWAGLRHFREFFDSVYFGRLIRNTISINLKNLIFGFPAPILFALLLNEVKGQKFKKVVQTVSYMPHFISTVVIAGMILQFTATDGVLTWVMTLFGYPKQNMMLNPDFFQPVYVISDIWQSLGWGSIIYIAAISGINAELYEAARMDGAGRFKQMWHVTLPGILPTIITMFILRVGNMMNLGFEKIILLYNSSVYETADVISTYVYRKGLVDQSYSFSTAVGLFNSLINLLLLFLANKLCKRLTEHSLW</sequence>
<name>A0A9D2NDG4_9FIRM</name>
<dbReference type="Gene3D" id="1.10.3720.10">
    <property type="entry name" value="MetI-like"/>
    <property type="match status" value="1"/>
</dbReference>
<organism evidence="9 10">
    <name type="scientific">Candidatus Eisenbergiella merdavium</name>
    <dbReference type="NCBI Taxonomy" id="2838551"/>
    <lineage>
        <taxon>Bacteria</taxon>
        <taxon>Bacillati</taxon>
        <taxon>Bacillota</taxon>
        <taxon>Clostridia</taxon>
        <taxon>Lachnospirales</taxon>
        <taxon>Lachnospiraceae</taxon>
        <taxon>Eisenbergiella</taxon>
    </lineage>
</organism>
<feature type="transmembrane region" description="Helical" evidence="7">
    <location>
        <begin position="169"/>
        <end position="191"/>
    </location>
</feature>
<dbReference type="AlphaFoldDB" id="A0A9D2NDG4"/>
<keyword evidence="2 7" id="KW-0813">Transport</keyword>